<dbReference type="KEGG" id="abp:AGABI1DRAFT54356"/>
<dbReference type="SUPFAM" id="SSF54373">
    <property type="entry name" value="FAD-linked reductases, C-terminal domain"/>
    <property type="match status" value="1"/>
</dbReference>
<evidence type="ECO:0000259" key="4">
    <source>
        <dbReference type="Pfam" id="PF01494"/>
    </source>
</evidence>
<dbReference type="OrthoDB" id="417877at2759"/>
<reference evidence="6" key="1">
    <citation type="journal article" date="2012" name="Proc. Natl. Acad. Sci. U.S.A.">
        <title>Genome sequence of the button mushroom Agaricus bisporus reveals mechanisms governing adaptation to a humic-rich ecological niche.</title>
        <authorList>
            <person name="Morin E."/>
            <person name="Kohler A."/>
            <person name="Baker A.R."/>
            <person name="Foulongne-Oriol M."/>
            <person name="Lombard V."/>
            <person name="Nagy L.G."/>
            <person name="Ohm R.A."/>
            <person name="Patyshakuliyeva A."/>
            <person name="Brun A."/>
            <person name="Aerts A.L."/>
            <person name="Bailey A.M."/>
            <person name="Billette C."/>
            <person name="Coutinho P.M."/>
            <person name="Deakin G."/>
            <person name="Doddapaneni H."/>
            <person name="Floudas D."/>
            <person name="Grimwood J."/>
            <person name="Hilden K."/>
            <person name="Kuees U."/>
            <person name="LaButti K.M."/>
            <person name="Lapidus A."/>
            <person name="Lindquist E.A."/>
            <person name="Lucas S.M."/>
            <person name="Murat C."/>
            <person name="Riley R.W."/>
            <person name="Salamov A.A."/>
            <person name="Schmutz J."/>
            <person name="Subramanian V."/>
            <person name="Woesten H.A.B."/>
            <person name="Xu J."/>
            <person name="Eastwood D.C."/>
            <person name="Foster G.D."/>
            <person name="Sonnenberg A.S."/>
            <person name="Cullen D."/>
            <person name="de Vries R.P."/>
            <person name="Lundell T."/>
            <person name="Hibbett D.S."/>
            <person name="Henrissat B."/>
            <person name="Burton K.S."/>
            <person name="Kerrigan R.W."/>
            <person name="Challen M.P."/>
            <person name="Grigoriev I.V."/>
            <person name="Martin F."/>
        </authorList>
    </citation>
    <scope>NUCLEOTIDE SEQUENCE [LARGE SCALE GENOMIC DNA]</scope>
    <source>
        <strain evidence="6">JB137-S8 / ATCC MYA-4627 / FGSC 10392</strain>
    </source>
</reference>
<feature type="domain" description="FAD-binding" evidence="4">
    <location>
        <begin position="5"/>
        <end position="193"/>
    </location>
</feature>
<evidence type="ECO:0000256" key="2">
    <source>
        <dbReference type="ARBA" id="ARBA00022827"/>
    </source>
</evidence>
<dbReference type="PANTHER" id="PTHR46720">
    <property type="entry name" value="HYDROXYLASE, PUTATIVE (AFU_ORTHOLOGUE AFUA_3G01460)-RELATED"/>
    <property type="match status" value="1"/>
</dbReference>
<dbReference type="InParanoid" id="K5W423"/>
<gene>
    <name evidence="5" type="ORF">AGABI1DRAFT_54356</name>
</gene>
<keyword evidence="2" id="KW-0274">FAD</keyword>
<dbReference type="Pfam" id="PF01494">
    <property type="entry name" value="FAD_binding_3"/>
    <property type="match status" value="2"/>
</dbReference>
<name>K5W423_AGABU</name>
<dbReference type="eggNOG" id="KOG2614">
    <property type="taxonomic scope" value="Eukaryota"/>
</dbReference>
<evidence type="ECO:0000313" key="6">
    <source>
        <dbReference type="Proteomes" id="UP000008493"/>
    </source>
</evidence>
<dbReference type="STRING" id="597362.K5W423"/>
<dbReference type="GO" id="GO:0016491">
    <property type="term" value="F:oxidoreductase activity"/>
    <property type="evidence" value="ECO:0007669"/>
    <property type="project" value="UniProtKB-KW"/>
</dbReference>
<dbReference type="PANTHER" id="PTHR46720:SF3">
    <property type="entry name" value="FAD-BINDING DOMAIN-CONTAINING PROTEIN-RELATED"/>
    <property type="match status" value="1"/>
</dbReference>
<evidence type="ECO:0000256" key="3">
    <source>
        <dbReference type="ARBA" id="ARBA00023002"/>
    </source>
</evidence>
<dbReference type="GO" id="GO:0071949">
    <property type="term" value="F:FAD binding"/>
    <property type="evidence" value="ECO:0007669"/>
    <property type="project" value="InterPro"/>
</dbReference>
<dbReference type="SUPFAM" id="SSF51905">
    <property type="entry name" value="FAD/NAD(P)-binding domain"/>
    <property type="match status" value="1"/>
</dbReference>
<sequence length="470" mass="52351">MPTKLRVGICGCGIGGLVLAIALSRYRDVEVSIFEAATKLAEVGAGVGVFPRPWEIIQKLGLEDELLRVTEVKRREGPGKFYHVWSTRTSLDFVLVVRTFSYRKSDCAEGIDFYTLFTQGTLISFHRADFQQVLLRRLGSQYKIHCGKRLRAYTQRHNGPIKLWFEDGSAATCDVLIGADGLKSAVRKTLMTEKAQLAQSEGRRAEAADYLASIEALWSGTVSYRAVIPTEAIRSRCPNHRVFTQPVQVGFLLTSYYLGKNAHIVAYPISGGKMINFAAFVARHEKENTKFDGPWFAPAEKEELAKHFRGWEPEVQMLVNSADQPLRWAIHTVKPLSTFVDGRVAIMGDAAHAMHPTQGSGAGQSIEDAYVLATVLGHPSTDGSCASIQRALKIFDIVRRPRALDVSEGSRLNGQYFGLKYKGVDFSSLQGEILQNKLVELMETVKRNWAWTWSTSPDDAYEEAIQLLES</sequence>
<dbReference type="GO" id="GO:0044550">
    <property type="term" value="P:secondary metabolite biosynthetic process"/>
    <property type="evidence" value="ECO:0007669"/>
    <property type="project" value="TreeGrafter"/>
</dbReference>
<evidence type="ECO:0000256" key="1">
    <source>
        <dbReference type="ARBA" id="ARBA00022630"/>
    </source>
</evidence>
<keyword evidence="3" id="KW-0560">Oxidoreductase</keyword>
<organism evidence="5 6">
    <name type="scientific">Agaricus bisporus var. burnettii (strain JB137-S8 / ATCC MYA-4627 / FGSC 10392)</name>
    <name type="common">White button mushroom</name>
    <dbReference type="NCBI Taxonomy" id="597362"/>
    <lineage>
        <taxon>Eukaryota</taxon>
        <taxon>Fungi</taxon>
        <taxon>Dikarya</taxon>
        <taxon>Basidiomycota</taxon>
        <taxon>Agaricomycotina</taxon>
        <taxon>Agaricomycetes</taxon>
        <taxon>Agaricomycetidae</taxon>
        <taxon>Agaricales</taxon>
        <taxon>Agaricineae</taxon>
        <taxon>Agaricaceae</taxon>
        <taxon>Agaricus</taxon>
    </lineage>
</organism>
<keyword evidence="6" id="KW-1185">Reference proteome</keyword>
<dbReference type="PRINTS" id="PR00420">
    <property type="entry name" value="RNGMNOXGNASE"/>
</dbReference>
<protein>
    <recommendedName>
        <fullName evidence="4">FAD-binding domain-containing protein</fullName>
    </recommendedName>
</protein>
<dbReference type="InterPro" id="IPR051104">
    <property type="entry name" value="FAD_monoxygenase"/>
</dbReference>
<dbReference type="HOGENOM" id="CLU_009665_6_3_1"/>
<dbReference type="InterPro" id="IPR002938">
    <property type="entry name" value="FAD-bd"/>
</dbReference>
<dbReference type="EMBL" id="JH971387">
    <property type="protein sequence ID" value="EKM81539.1"/>
    <property type="molecule type" value="Genomic_DNA"/>
</dbReference>
<keyword evidence="1" id="KW-0285">Flavoprotein</keyword>
<dbReference type="AlphaFoldDB" id="K5W423"/>
<dbReference type="InterPro" id="IPR036188">
    <property type="entry name" value="FAD/NAD-bd_sf"/>
</dbReference>
<feature type="domain" description="FAD-binding" evidence="4">
    <location>
        <begin position="336"/>
        <end position="381"/>
    </location>
</feature>
<dbReference type="RefSeq" id="XP_007327185.1">
    <property type="nucleotide sequence ID" value="XM_007327123.1"/>
</dbReference>
<dbReference type="Proteomes" id="UP000008493">
    <property type="component" value="Unassembled WGS sequence"/>
</dbReference>
<dbReference type="OMA" id="FPRPWEI"/>
<evidence type="ECO:0000313" key="5">
    <source>
        <dbReference type="EMBL" id="EKM81539.1"/>
    </source>
</evidence>
<dbReference type="GeneID" id="18830077"/>
<proteinExistence type="predicted"/>
<accession>K5W423</accession>
<dbReference type="Gene3D" id="3.50.50.60">
    <property type="entry name" value="FAD/NAD(P)-binding domain"/>
    <property type="match status" value="1"/>
</dbReference>